<gene>
    <name evidence="4" type="ORF">H0A62_09850</name>
</gene>
<feature type="region of interest" description="Disordered" evidence="1">
    <location>
        <begin position="74"/>
        <end position="137"/>
    </location>
</feature>
<dbReference type="GO" id="GO:0005886">
    <property type="term" value="C:plasma membrane"/>
    <property type="evidence" value="ECO:0007669"/>
    <property type="project" value="InterPro"/>
</dbReference>
<feature type="domain" description="Anti-sigma K factor RskA C-terminal" evidence="3">
    <location>
        <begin position="216"/>
        <end position="345"/>
    </location>
</feature>
<organism evidence="4 5">
    <name type="scientific">Pollutimonas harenae</name>
    <dbReference type="NCBI Taxonomy" id="657015"/>
    <lineage>
        <taxon>Bacteria</taxon>
        <taxon>Pseudomonadati</taxon>
        <taxon>Pseudomonadota</taxon>
        <taxon>Betaproteobacteria</taxon>
        <taxon>Burkholderiales</taxon>
        <taxon>Alcaligenaceae</taxon>
        <taxon>Pollutimonas</taxon>
    </lineage>
</organism>
<accession>A0A853GYV0</accession>
<feature type="compositionally biased region" description="Polar residues" evidence="1">
    <location>
        <begin position="92"/>
        <end position="103"/>
    </location>
</feature>
<protein>
    <submittedName>
        <fullName evidence="4">Anti-sigma factor</fullName>
    </submittedName>
</protein>
<keyword evidence="2" id="KW-0812">Transmembrane</keyword>
<dbReference type="AlphaFoldDB" id="A0A853GYV0"/>
<dbReference type="OrthoDB" id="5298046at2"/>
<proteinExistence type="predicted"/>
<keyword evidence="2" id="KW-1133">Transmembrane helix</keyword>
<evidence type="ECO:0000313" key="5">
    <source>
        <dbReference type="Proteomes" id="UP000554144"/>
    </source>
</evidence>
<evidence type="ECO:0000313" key="4">
    <source>
        <dbReference type="EMBL" id="NYT85906.1"/>
    </source>
</evidence>
<dbReference type="InterPro" id="IPR018764">
    <property type="entry name" value="RskA_C"/>
</dbReference>
<keyword evidence="5" id="KW-1185">Reference proteome</keyword>
<dbReference type="EMBL" id="JACCEV010000002">
    <property type="protein sequence ID" value="NYT85906.1"/>
    <property type="molecule type" value="Genomic_DNA"/>
</dbReference>
<evidence type="ECO:0000256" key="1">
    <source>
        <dbReference type="SAM" id="MobiDB-lite"/>
    </source>
</evidence>
<sequence length="369" mass="38901">MTGSNSTKHDILLGEYTLGLLSTSEISQAHALLGSDQQAVTTALAWEHHLLELTDLLPPVDPSPLLLQRIQNSLGHDTTPTPASLYRKPDNDTQPDALSTTDAIQPDSIATAPITTVTTPASPAPIPAPATPARGQRLRTEPAISREYLEEIGSPARPEPSRPEASIPTPIKAKAPDAAAAMNTASPQPQSEARGINTQKKEKRGSIWFWRLATLVFAAASLALALIPSQPLPPPITILQVAPTQAAILQAPGQSSTPAWVVTVDPHRNVLMSPKVRSDIPADASVQLWTHSKSMPAPRSLGLIDPNQPVTVPATLMGNINADQIFEMTLEPKGGSPTASPSGPVLFIGRMVTFGAQPEKTGTESTGGT</sequence>
<dbReference type="Pfam" id="PF10099">
    <property type="entry name" value="RskA_C"/>
    <property type="match status" value="1"/>
</dbReference>
<name>A0A853GYV0_9BURK</name>
<reference evidence="4 5" key="1">
    <citation type="submission" date="2020-07" db="EMBL/GenBank/DDBJ databases">
        <title>Taxonomic revisions and descriptions of new bacterial species based on genomic comparisons in the high-G+C-content subgroup of the family Alcaligenaceae.</title>
        <authorList>
            <person name="Szabo A."/>
            <person name="Felfoldi T."/>
        </authorList>
    </citation>
    <scope>NUCLEOTIDE SEQUENCE [LARGE SCALE GENOMIC DNA]</scope>
    <source>
        <strain evidence="4 5">DSM 25667</strain>
    </source>
</reference>
<dbReference type="RefSeq" id="WP_130039451.1">
    <property type="nucleotide sequence ID" value="NZ_JACCEV010000002.1"/>
</dbReference>
<dbReference type="Proteomes" id="UP000554144">
    <property type="component" value="Unassembled WGS sequence"/>
</dbReference>
<feature type="transmembrane region" description="Helical" evidence="2">
    <location>
        <begin position="208"/>
        <end position="227"/>
    </location>
</feature>
<keyword evidence="2" id="KW-0472">Membrane</keyword>
<comment type="caution">
    <text evidence="4">The sequence shown here is derived from an EMBL/GenBank/DDBJ whole genome shotgun (WGS) entry which is preliminary data.</text>
</comment>
<evidence type="ECO:0000256" key="2">
    <source>
        <dbReference type="SAM" id="Phobius"/>
    </source>
</evidence>
<evidence type="ECO:0000259" key="3">
    <source>
        <dbReference type="Pfam" id="PF10099"/>
    </source>
</evidence>
<feature type="compositionally biased region" description="Low complexity" evidence="1">
    <location>
        <begin position="109"/>
        <end position="121"/>
    </location>
</feature>